<comment type="caution">
    <text evidence="3">The sequence shown here is derived from an EMBL/GenBank/DDBJ whole genome shotgun (WGS) entry which is preliminary data.</text>
</comment>
<dbReference type="PANTHER" id="PTHR38693:SF1">
    <property type="entry name" value="UBIQUINONE BIOSYNTHESIS ACCESSORY FACTOR UBIJ"/>
    <property type="match status" value="1"/>
</dbReference>
<evidence type="ECO:0000313" key="4">
    <source>
        <dbReference type="Proteomes" id="UP001629953"/>
    </source>
</evidence>
<protein>
    <recommendedName>
        <fullName evidence="1">Ubiquinone biosynthesis accessory factor UbiJ</fullName>
    </recommendedName>
</protein>
<dbReference type="InterPro" id="IPR003033">
    <property type="entry name" value="SCP2_sterol-bd_dom"/>
</dbReference>
<dbReference type="PANTHER" id="PTHR38693">
    <property type="entry name" value="UBIQUINONE BIOSYNTHESIS PROTEIN UBIJ"/>
    <property type="match status" value="1"/>
</dbReference>
<dbReference type="Proteomes" id="UP001629953">
    <property type="component" value="Unassembled WGS sequence"/>
</dbReference>
<accession>A0ABW9G8J2</accession>
<comment type="similarity">
    <text evidence="1">Belongs to the UbiJ family.</text>
</comment>
<name>A0ABW9G8J2_9GAMM</name>
<evidence type="ECO:0000313" key="3">
    <source>
        <dbReference type="EMBL" id="MFM2486005.1"/>
    </source>
</evidence>
<keyword evidence="4" id="KW-1185">Reference proteome</keyword>
<evidence type="ECO:0000259" key="2">
    <source>
        <dbReference type="Pfam" id="PF02036"/>
    </source>
</evidence>
<comment type="function">
    <text evidence="1">Required for ubiquinone (coenzyme Q) biosynthesis. Binds hydrophobic ubiquinone biosynthetic intermediates via its SCP2 domain and is essential for the stability of the Ubi complex. May constitute a docking platform where Ubi enzymes assemble and access their SCP2-bound polyprenyl substrates.</text>
</comment>
<dbReference type="Pfam" id="PF02036">
    <property type="entry name" value="SCP2"/>
    <property type="match status" value="1"/>
</dbReference>
<comment type="subcellular location">
    <subcellularLocation>
        <location evidence="1">Cytoplasm</location>
    </subcellularLocation>
</comment>
<sequence>MPFAPLVSACIELVSNHYLNLDDDSPQRLSALCGRVIAIDISPFPELFFSVSDSQLDVLQHYSGKPDSQLRLAAWSLPKLVDPNRLPELIKSDEVSLAGDIRLIQQFAALFSEVEPELEDKLAQFIGDGLAHLLFRQVYRVSASLRQFWQSGLQNATALSVEEWHLTPGKTEFSVFASDVATLQIDVDALAARLQQVCHDGN</sequence>
<keyword evidence="1" id="KW-0963">Cytoplasm</keyword>
<gene>
    <name evidence="1" type="primary">ubiJ</name>
    <name evidence="3" type="ORF">ABUE30_13215</name>
</gene>
<reference evidence="3 4" key="1">
    <citation type="journal article" date="2013" name="Int. J. Syst. Evol. Microbiol.">
        <title>Celerinatantimonas yamalensis sp. nov., a cold-adapted diazotrophic bacterium from a cold permafrost brine.</title>
        <authorList>
            <person name="Shcherbakova V."/>
            <person name="Chuvilskaya N."/>
            <person name="Rivkina E."/>
            <person name="Demidov N."/>
            <person name="Uchaeva V."/>
            <person name="Suetin S."/>
            <person name="Suzina N."/>
            <person name="Gilichinsky D."/>
        </authorList>
    </citation>
    <scope>NUCLEOTIDE SEQUENCE [LARGE SCALE GENOMIC DNA]</scope>
    <source>
        <strain evidence="3 4">C7</strain>
    </source>
</reference>
<proteinExistence type="inferred from homology"/>
<feature type="domain" description="SCP2" evidence="2">
    <location>
        <begin position="16"/>
        <end position="111"/>
    </location>
</feature>
<evidence type="ECO:0000256" key="1">
    <source>
        <dbReference type="HAMAP-Rule" id="MF_02215"/>
    </source>
</evidence>
<keyword evidence="1" id="KW-0831">Ubiquinone biosynthesis</keyword>
<dbReference type="RefSeq" id="WP_408624264.1">
    <property type="nucleotide sequence ID" value="NZ_JBEQCT010000006.1"/>
</dbReference>
<dbReference type="HAMAP" id="MF_02215">
    <property type="entry name" value="UbiJ"/>
    <property type="match status" value="1"/>
</dbReference>
<organism evidence="3 4">
    <name type="scientific">Celerinatantimonas yamalensis</name>
    <dbReference type="NCBI Taxonomy" id="559956"/>
    <lineage>
        <taxon>Bacteria</taxon>
        <taxon>Pseudomonadati</taxon>
        <taxon>Pseudomonadota</taxon>
        <taxon>Gammaproteobacteria</taxon>
        <taxon>Celerinatantimonadaceae</taxon>
        <taxon>Celerinatantimonas</taxon>
    </lineage>
</organism>
<dbReference type="InterPro" id="IPR038989">
    <property type="entry name" value="UbiJ"/>
</dbReference>
<dbReference type="EMBL" id="JBEQCT010000006">
    <property type="protein sequence ID" value="MFM2486005.1"/>
    <property type="molecule type" value="Genomic_DNA"/>
</dbReference>
<comment type="pathway">
    <text evidence="1">Cofactor biosynthesis; ubiquinone biosynthesis.</text>
</comment>